<name>A0A9P8WDK7_9HYPO</name>
<dbReference type="EMBL" id="JAGPYM010000004">
    <property type="protein sequence ID" value="KAH6895953.1"/>
    <property type="molecule type" value="Genomic_DNA"/>
</dbReference>
<comment type="caution">
    <text evidence="2">The sequence shown here is derived from an EMBL/GenBank/DDBJ whole genome shotgun (WGS) entry which is preliminary data.</text>
</comment>
<proteinExistence type="predicted"/>
<accession>A0A9P8WDK7</accession>
<sequence>MSALRTVTTSRIAFIRPTISALPIIRRRNHIHQDQGPNSKNSDDAADMIDALANGEAKGRTGGGKPLDASKNAPAKPKITNQSVPGWDSSGSLTEEQRREVDEHNRDFDAKHDHGHQAPGDKVDKKFWGEQRREFNEHKRDLNAKQEPDDKVDKKFWSEDRRQ</sequence>
<reference evidence="2 3" key="1">
    <citation type="journal article" date="2021" name="Nat. Commun.">
        <title>Genetic determinants of endophytism in the Arabidopsis root mycobiome.</title>
        <authorList>
            <person name="Mesny F."/>
            <person name="Miyauchi S."/>
            <person name="Thiergart T."/>
            <person name="Pickel B."/>
            <person name="Atanasova L."/>
            <person name="Karlsson M."/>
            <person name="Huettel B."/>
            <person name="Barry K.W."/>
            <person name="Haridas S."/>
            <person name="Chen C."/>
            <person name="Bauer D."/>
            <person name="Andreopoulos W."/>
            <person name="Pangilinan J."/>
            <person name="LaButti K."/>
            <person name="Riley R."/>
            <person name="Lipzen A."/>
            <person name="Clum A."/>
            <person name="Drula E."/>
            <person name="Henrissat B."/>
            <person name="Kohler A."/>
            <person name="Grigoriev I.V."/>
            <person name="Martin F.M."/>
            <person name="Hacquard S."/>
        </authorList>
    </citation>
    <scope>NUCLEOTIDE SEQUENCE [LARGE SCALE GENOMIC DNA]</scope>
    <source>
        <strain evidence="2 3">MPI-CAGE-CH-0241</strain>
    </source>
</reference>
<evidence type="ECO:0000313" key="3">
    <source>
        <dbReference type="Proteomes" id="UP000777438"/>
    </source>
</evidence>
<dbReference type="Proteomes" id="UP000777438">
    <property type="component" value="Unassembled WGS sequence"/>
</dbReference>
<dbReference type="OrthoDB" id="5334244at2759"/>
<gene>
    <name evidence="2" type="ORF">B0T10DRAFT_229883</name>
</gene>
<feature type="region of interest" description="Disordered" evidence="1">
    <location>
        <begin position="30"/>
        <end position="163"/>
    </location>
</feature>
<organism evidence="2 3">
    <name type="scientific">Thelonectria olida</name>
    <dbReference type="NCBI Taxonomy" id="1576542"/>
    <lineage>
        <taxon>Eukaryota</taxon>
        <taxon>Fungi</taxon>
        <taxon>Dikarya</taxon>
        <taxon>Ascomycota</taxon>
        <taxon>Pezizomycotina</taxon>
        <taxon>Sordariomycetes</taxon>
        <taxon>Hypocreomycetidae</taxon>
        <taxon>Hypocreales</taxon>
        <taxon>Nectriaceae</taxon>
        <taxon>Thelonectria</taxon>
    </lineage>
</organism>
<feature type="compositionally biased region" description="Basic and acidic residues" evidence="1">
    <location>
        <begin position="95"/>
        <end position="163"/>
    </location>
</feature>
<keyword evidence="3" id="KW-1185">Reference proteome</keyword>
<feature type="compositionally biased region" description="Polar residues" evidence="1">
    <location>
        <begin position="79"/>
        <end position="94"/>
    </location>
</feature>
<protein>
    <submittedName>
        <fullName evidence="2">Uncharacterized protein</fullName>
    </submittedName>
</protein>
<evidence type="ECO:0000313" key="2">
    <source>
        <dbReference type="EMBL" id="KAH6895953.1"/>
    </source>
</evidence>
<evidence type="ECO:0000256" key="1">
    <source>
        <dbReference type="SAM" id="MobiDB-lite"/>
    </source>
</evidence>
<dbReference type="AlphaFoldDB" id="A0A9P8WDK7"/>